<dbReference type="Pfam" id="PF02628">
    <property type="entry name" value="COX15-CtaA"/>
    <property type="match status" value="1"/>
</dbReference>
<evidence type="ECO:0000256" key="12">
    <source>
        <dbReference type="SAM" id="Phobius"/>
    </source>
</evidence>
<evidence type="ECO:0000256" key="2">
    <source>
        <dbReference type="ARBA" id="ARBA00022475"/>
    </source>
</evidence>
<evidence type="ECO:0000256" key="4">
    <source>
        <dbReference type="ARBA" id="ARBA00022723"/>
    </source>
</evidence>
<evidence type="ECO:0000256" key="11">
    <source>
        <dbReference type="ARBA" id="ARBA00023444"/>
    </source>
</evidence>
<feature type="transmembrane region" description="Helical" evidence="12">
    <location>
        <begin position="192"/>
        <end position="214"/>
    </location>
</feature>
<keyword evidence="5 12" id="KW-1133">Transmembrane helix</keyword>
<organism evidence="13 14">
    <name type="scientific">Microlunatus spumicola</name>
    <dbReference type="NCBI Taxonomy" id="81499"/>
    <lineage>
        <taxon>Bacteria</taxon>
        <taxon>Bacillati</taxon>
        <taxon>Actinomycetota</taxon>
        <taxon>Actinomycetes</taxon>
        <taxon>Propionibacteriales</taxon>
        <taxon>Propionibacteriaceae</taxon>
        <taxon>Microlunatus</taxon>
    </lineage>
</organism>
<keyword evidence="2" id="KW-1003">Cell membrane</keyword>
<keyword evidence="6" id="KW-0560">Oxidoreductase</keyword>
<name>A0ABP6X3A7_9ACTN</name>
<feature type="transmembrane region" description="Helical" evidence="12">
    <location>
        <begin position="156"/>
        <end position="180"/>
    </location>
</feature>
<evidence type="ECO:0000256" key="9">
    <source>
        <dbReference type="ARBA" id="ARBA00023136"/>
    </source>
</evidence>
<evidence type="ECO:0000256" key="10">
    <source>
        <dbReference type="ARBA" id="ARBA00023157"/>
    </source>
</evidence>
<gene>
    <name evidence="13" type="ORF">GCM10022197_15380</name>
</gene>
<dbReference type="EMBL" id="BAAAYR010000001">
    <property type="protein sequence ID" value="GAA3560818.1"/>
    <property type="molecule type" value="Genomic_DNA"/>
</dbReference>
<keyword evidence="10" id="KW-1015">Disulfide bond</keyword>
<feature type="transmembrane region" description="Helical" evidence="12">
    <location>
        <begin position="88"/>
        <end position="108"/>
    </location>
</feature>
<dbReference type="InterPro" id="IPR003780">
    <property type="entry name" value="COX15/CtaA_fam"/>
</dbReference>
<feature type="transmembrane region" description="Helical" evidence="12">
    <location>
        <begin position="288"/>
        <end position="310"/>
    </location>
</feature>
<comment type="pathway">
    <text evidence="11">Porphyrin-containing compound metabolism.</text>
</comment>
<keyword evidence="9 12" id="KW-0472">Membrane</keyword>
<dbReference type="PANTHER" id="PTHR35457:SF1">
    <property type="entry name" value="HEME A SYNTHASE"/>
    <property type="match status" value="1"/>
</dbReference>
<evidence type="ECO:0000256" key="5">
    <source>
        <dbReference type="ARBA" id="ARBA00022989"/>
    </source>
</evidence>
<protein>
    <submittedName>
        <fullName evidence="13">COX15/CtaA family protein</fullName>
    </submittedName>
</protein>
<feature type="transmembrane region" description="Helical" evidence="12">
    <location>
        <begin position="129"/>
        <end position="150"/>
    </location>
</feature>
<sequence>MTTQTPVRPTPDERPAAPPWAPLLRVVTGPVALRRWAVAALAINILIVVTGGLVRLTASGLGCPTWPRCSENSFVSHPELGVHGAIEFGNRLLTFVLVAVVALTWITALRFRDATRADVRDGRRRDVRWLAGGLLLGIPAQIVIGGISVLTHLNPWVVGLHFVVSMALVGLAVGLVRSTWATPVVRVDRQVTVVFARVAFAAMVAAVWLGTVVTGSGPHAGDLNAVRNGLDGGVVAHVHAAAVWVTIAFTLATLVLCRSRAVVLLLAVEVLQAVLGLAQYHLGVPVGLVALHLLGASISVAAATNVLLAVRRRRVPVAA</sequence>
<keyword evidence="4" id="KW-0479">Metal-binding</keyword>
<dbReference type="InterPro" id="IPR050450">
    <property type="entry name" value="COX15/CtaA_HemeA_synthase"/>
</dbReference>
<dbReference type="PANTHER" id="PTHR35457">
    <property type="entry name" value="HEME A SYNTHASE"/>
    <property type="match status" value="1"/>
</dbReference>
<dbReference type="Proteomes" id="UP001500767">
    <property type="component" value="Unassembled WGS sequence"/>
</dbReference>
<comment type="subcellular location">
    <subcellularLocation>
        <location evidence="1">Membrane</location>
        <topology evidence="1">Multi-pass membrane protein</topology>
    </subcellularLocation>
</comment>
<keyword evidence="7" id="KW-0408">Iron</keyword>
<keyword evidence="3 12" id="KW-0812">Transmembrane</keyword>
<feature type="transmembrane region" description="Helical" evidence="12">
    <location>
        <begin position="234"/>
        <end position="256"/>
    </location>
</feature>
<evidence type="ECO:0000256" key="1">
    <source>
        <dbReference type="ARBA" id="ARBA00004141"/>
    </source>
</evidence>
<evidence type="ECO:0000256" key="8">
    <source>
        <dbReference type="ARBA" id="ARBA00023133"/>
    </source>
</evidence>
<evidence type="ECO:0000256" key="6">
    <source>
        <dbReference type="ARBA" id="ARBA00023002"/>
    </source>
</evidence>
<keyword evidence="8" id="KW-0350">Heme biosynthesis</keyword>
<feature type="transmembrane region" description="Helical" evidence="12">
    <location>
        <begin position="263"/>
        <end position="282"/>
    </location>
</feature>
<comment type="caution">
    <text evidence="13">The sequence shown here is derived from an EMBL/GenBank/DDBJ whole genome shotgun (WGS) entry which is preliminary data.</text>
</comment>
<feature type="transmembrane region" description="Helical" evidence="12">
    <location>
        <begin position="36"/>
        <end position="58"/>
    </location>
</feature>
<keyword evidence="14" id="KW-1185">Reference proteome</keyword>
<evidence type="ECO:0000313" key="14">
    <source>
        <dbReference type="Proteomes" id="UP001500767"/>
    </source>
</evidence>
<dbReference type="RefSeq" id="WP_344741664.1">
    <property type="nucleotide sequence ID" value="NZ_BAAAYR010000001.1"/>
</dbReference>
<evidence type="ECO:0000256" key="3">
    <source>
        <dbReference type="ARBA" id="ARBA00022692"/>
    </source>
</evidence>
<evidence type="ECO:0000256" key="7">
    <source>
        <dbReference type="ARBA" id="ARBA00023004"/>
    </source>
</evidence>
<reference evidence="14" key="1">
    <citation type="journal article" date="2019" name="Int. J. Syst. Evol. Microbiol.">
        <title>The Global Catalogue of Microorganisms (GCM) 10K type strain sequencing project: providing services to taxonomists for standard genome sequencing and annotation.</title>
        <authorList>
            <consortium name="The Broad Institute Genomics Platform"/>
            <consortium name="The Broad Institute Genome Sequencing Center for Infectious Disease"/>
            <person name="Wu L."/>
            <person name="Ma J."/>
        </authorList>
    </citation>
    <scope>NUCLEOTIDE SEQUENCE [LARGE SCALE GENOMIC DNA]</scope>
    <source>
        <strain evidence="14">JCM 16540</strain>
    </source>
</reference>
<proteinExistence type="predicted"/>
<accession>A0ABP6X3A7</accession>
<evidence type="ECO:0000313" key="13">
    <source>
        <dbReference type="EMBL" id="GAA3560818.1"/>
    </source>
</evidence>